<dbReference type="InterPro" id="IPR007698">
    <property type="entry name" value="AlaDH/PNT_NAD(H)-bd"/>
</dbReference>
<comment type="catalytic activity">
    <reaction evidence="5">
        <text>L-alanine + NAD(+) + H2O = pyruvate + NH4(+) + NADH + H(+)</text>
        <dbReference type="Rhea" id="RHEA:18405"/>
        <dbReference type="ChEBI" id="CHEBI:15361"/>
        <dbReference type="ChEBI" id="CHEBI:15377"/>
        <dbReference type="ChEBI" id="CHEBI:15378"/>
        <dbReference type="ChEBI" id="CHEBI:28938"/>
        <dbReference type="ChEBI" id="CHEBI:57540"/>
        <dbReference type="ChEBI" id="CHEBI:57945"/>
        <dbReference type="ChEBI" id="CHEBI:57972"/>
        <dbReference type="EC" id="1.4.1.1"/>
    </reaction>
</comment>
<evidence type="ECO:0000259" key="6">
    <source>
        <dbReference type="SMART" id="SM01002"/>
    </source>
</evidence>
<feature type="domain" description="Alanine dehydrogenase/pyridine nucleotide transhydrogenase NAD(H)-binding" evidence="6">
    <location>
        <begin position="149"/>
        <end position="297"/>
    </location>
</feature>
<reference evidence="8 9" key="1">
    <citation type="submission" date="2023-03" db="EMBL/GenBank/DDBJ databases">
        <title>Paludisphaera mucosa sp. nov. a novel planctomycete from northern fen.</title>
        <authorList>
            <person name="Ivanova A."/>
        </authorList>
    </citation>
    <scope>NUCLEOTIDE SEQUENCE [LARGE SCALE GENOMIC DNA]</scope>
    <source>
        <strain evidence="8 9">Pla2</strain>
    </source>
</reference>
<evidence type="ECO:0000313" key="9">
    <source>
        <dbReference type="Proteomes" id="UP001216907"/>
    </source>
</evidence>
<proteinExistence type="inferred from homology"/>
<comment type="caution">
    <text evidence="8">The sequence shown here is derived from an EMBL/GenBank/DDBJ whole genome shotgun (WGS) entry which is preliminary data.</text>
</comment>
<feature type="domain" description="Alanine dehydrogenase/pyridine nucleotide transhydrogenase N-terminal" evidence="7">
    <location>
        <begin position="4"/>
        <end position="137"/>
    </location>
</feature>
<dbReference type="InterPro" id="IPR008141">
    <property type="entry name" value="Ala_DH"/>
</dbReference>
<name>A0ABT6F8I8_9BACT</name>
<dbReference type="EC" id="1.4.1.1" evidence="2 5"/>
<comment type="similarity">
    <text evidence="1 5">Belongs to the AlaDH/PNT family.</text>
</comment>
<dbReference type="CDD" id="cd05305">
    <property type="entry name" value="L-AlaDH"/>
    <property type="match status" value="1"/>
</dbReference>
<dbReference type="EMBL" id="JARRAG010000001">
    <property type="protein sequence ID" value="MDG3003875.1"/>
    <property type="molecule type" value="Genomic_DNA"/>
</dbReference>
<keyword evidence="9" id="KW-1185">Reference proteome</keyword>
<evidence type="ECO:0000256" key="2">
    <source>
        <dbReference type="ARBA" id="ARBA00012897"/>
    </source>
</evidence>
<gene>
    <name evidence="8" type="primary">ald</name>
    <name evidence="8" type="ORF">PZE19_08835</name>
</gene>
<sequence length="383" mass="40267">MIVGVPKEIKSDEYRVAMLPVGVEELTQAGHKVLVEAGAGQGSGLADAQYEAAGATIAADVADIWAQADLVVKVKEPMPSEWPRIRPGQTLFTYFHFAADEALTRAVIASGATAIAYETLRDARGALPLLTPMSEVAGRMSIQQGAKFLERPQEGRGILLSGVPGVAPAEVAILGGGVVGSNAAKVAAGMGANVKILDVNLDRLRYLDDIMPPNVTTLYSDRHTIREAVEAADLVIGAVLVVGARAPRLVRRVDLPRMKPGAVIVDVAIDQGGCIETSRPTTHHAPTYVVDGVVHYCVTNMPGAVGRTSTYALCNVTLPYVLQLANQGWRAVAERDAGVAAGVNVHAGRVTNQAVATTFGLPFEDWRDRPSAALVGASSSPKE</sequence>
<dbReference type="GO" id="GO:0000286">
    <property type="term" value="F:alanine dehydrogenase activity"/>
    <property type="evidence" value="ECO:0007669"/>
    <property type="project" value="UniProtKB-EC"/>
</dbReference>
<protein>
    <recommendedName>
        <fullName evidence="2 5">Alanine dehydrogenase</fullName>
        <ecNumber evidence="2 5">1.4.1.1</ecNumber>
    </recommendedName>
</protein>
<dbReference type="SMART" id="SM01002">
    <property type="entry name" value="AlaDh_PNT_C"/>
    <property type="match status" value="1"/>
</dbReference>
<dbReference type="PANTHER" id="PTHR42795">
    <property type="entry name" value="ALANINE DEHYDROGENASE"/>
    <property type="match status" value="1"/>
</dbReference>
<dbReference type="Proteomes" id="UP001216907">
    <property type="component" value="Unassembled WGS sequence"/>
</dbReference>
<keyword evidence="3 5" id="KW-0560">Oxidoreductase</keyword>
<dbReference type="PIRSF" id="PIRSF000183">
    <property type="entry name" value="Alanine_dh"/>
    <property type="match status" value="1"/>
</dbReference>
<dbReference type="PANTHER" id="PTHR42795:SF1">
    <property type="entry name" value="ALANINE DEHYDROGENASE"/>
    <property type="match status" value="1"/>
</dbReference>
<accession>A0ABT6F8I8</accession>
<dbReference type="Pfam" id="PF05222">
    <property type="entry name" value="AlaDh_PNT_N"/>
    <property type="match status" value="1"/>
</dbReference>
<evidence type="ECO:0000256" key="3">
    <source>
        <dbReference type="ARBA" id="ARBA00023002"/>
    </source>
</evidence>
<evidence type="ECO:0000313" key="8">
    <source>
        <dbReference type="EMBL" id="MDG3003875.1"/>
    </source>
</evidence>
<dbReference type="SMART" id="SM01003">
    <property type="entry name" value="AlaDh_PNT_N"/>
    <property type="match status" value="1"/>
</dbReference>
<evidence type="ECO:0000256" key="5">
    <source>
        <dbReference type="PIRNR" id="PIRNR000183"/>
    </source>
</evidence>
<dbReference type="PROSITE" id="PS00837">
    <property type="entry name" value="ALADH_PNT_2"/>
    <property type="match status" value="1"/>
</dbReference>
<dbReference type="SUPFAM" id="SSF52283">
    <property type="entry name" value="Formate/glycerate dehydrogenase catalytic domain-like"/>
    <property type="match status" value="1"/>
</dbReference>
<evidence type="ECO:0000256" key="4">
    <source>
        <dbReference type="ARBA" id="ARBA00023027"/>
    </source>
</evidence>
<dbReference type="Pfam" id="PF01262">
    <property type="entry name" value="AlaDh_PNT_C"/>
    <property type="match status" value="1"/>
</dbReference>
<evidence type="ECO:0000256" key="1">
    <source>
        <dbReference type="ARBA" id="ARBA00005689"/>
    </source>
</evidence>
<dbReference type="InterPro" id="IPR008143">
    <property type="entry name" value="Ala_DH/PNT_CS2"/>
</dbReference>
<evidence type="ECO:0000259" key="7">
    <source>
        <dbReference type="SMART" id="SM01003"/>
    </source>
</evidence>
<dbReference type="RefSeq" id="WP_277860220.1">
    <property type="nucleotide sequence ID" value="NZ_JARRAG010000001.1"/>
</dbReference>
<dbReference type="InterPro" id="IPR007886">
    <property type="entry name" value="AlaDH/PNT_N"/>
</dbReference>
<organism evidence="8 9">
    <name type="scientific">Paludisphaera mucosa</name>
    <dbReference type="NCBI Taxonomy" id="3030827"/>
    <lineage>
        <taxon>Bacteria</taxon>
        <taxon>Pseudomonadati</taxon>
        <taxon>Planctomycetota</taxon>
        <taxon>Planctomycetia</taxon>
        <taxon>Isosphaerales</taxon>
        <taxon>Isosphaeraceae</taxon>
        <taxon>Paludisphaera</taxon>
    </lineage>
</organism>
<dbReference type="SUPFAM" id="SSF51735">
    <property type="entry name" value="NAD(P)-binding Rossmann-fold domains"/>
    <property type="match status" value="1"/>
</dbReference>
<dbReference type="InterPro" id="IPR036291">
    <property type="entry name" value="NAD(P)-bd_dom_sf"/>
</dbReference>
<keyword evidence="4 5" id="KW-0520">NAD</keyword>
<dbReference type="NCBIfam" id="TIGR00518">
    <property type="entry name" value="alaDH"/>
    <property type="match status" value="1"/>
</dbReference>
<dbReference type="Gene3D" id="3.40.50.720">
    <property type="entry name" value="NAD(P)-binding Rossmann-like Domain"/>
    <property type="match status" value="2"/>
</dbReference>